<proteinExistence type="predicted"/>
<keyword evidence="1" id="KW-1133">Transmembrane helix</keyword>
<protein>
    <submittedName>
        <fullName evidence="2">Uncharacterized protein</fullName>
    </submittedName>
</protein>
<evidence type="ECO:0000313" key="2">
    <source>
        <dbReference type="EMBL" id="GLI57705.1"/>
    </source>
</evidence>
<keyword evidence="1" id="KW-0812">Transmembrane</keyword>
<dbReference type="InterPro" id="IPR021497">
    <property type="entry name" value="GTA_holin_3TM"/>
</dbReference>
<organism evidence="2 3">
    <name type="scientific">Propionigenium maris DSM 9537</name>
    <dbReference type="NCBI Taxonomy" id="1123000"/>
    <lineage>
        <taxon>Bacteria</taxon>
        <taxon>Fusobacteriati</taxon>
        <taxon>Fusobacteriota</taxon>
        <taxon>Fusobacteriia</taxon>
        <taxon>Fusobacteriales</taxon>
        <taxon>Fusobacteriaceae</taxon>
        <taxon>Propionigenium</taxon>
    </lineage>
</organism>
<evidence type="ECO:0000256" key="1">
    <source>
        <dbReference type="SAM" id="Phobius"/>
    </source>
</evidence>
<keyword evidence="3" id="KW-1185">Reference proteome</keyword>
<accession>A0A9W6GPC8</accession>
<sequence length="139" mass="16021">MISEALRLGNTIVDKLFPDKEEAARQKIKLLELEQEGKFKSEDLRYAAIMEEARSADKWTSRARPAFMYVMYIFILSAIPMGLLFAFSADVAINVTKGVKMYLEAIPQDLYDVFMWCYLGYGGYRTIDKVAVNKKKLRE</sequence>
<dbReference type="RefSeq" id="WP_281837381.1">
    <property type="nucleotide sequence ID" value="NZ_BSDY01000023.1"/>
</dbReference>
<dbReference type="Pfam" id="PF11351">
    <property type="entry name" value="GTA_holin_3TM"/>
    <property type="match status" value="1"/>
</dbReference>
<name>A0A9W6GPC8_9FUSO</name>
<evidence type="ECO:0000313" key="3">
    <source>
        <dbReference type="Proteomes" id="UP001144471"/>
    </source>
</evidence>
<keyword evidence="1" id="KW-0472">Membrane</keyword>
<comment type="caution">
    <text evidence="2">The sequence shown here is derived from an EMBL/GenBank/DDBJ whole genome shotgun (WGS) entry which is preliminary data.</text>
</comment>
<gene>
    <name evidence="2" type="ORF">PM10SUCC1_32190</name>
</gene>
<reference evidence="2" key="1">
    <citation type="submission" date="2022-12" db="EMBL/GenBank/DDBJ databases">
        <title>Reference genome sequencing for broad-spectrum identification of bacterial and archaeal isolates by mass spectrometry.</title>
        <authorList>
            <person name="Sekiguchi Y."/>
            <person name="Tourlousse D.M."/>
        </authorList>
    </citation>
    <scope>NUCLEOTIDE SEQUENCE</scope>
    <source>
        <strain evidence="2">10succ1</strain>
    </source>
</reference>
<dbReference type="AlphaFoldDB" id="A0A9W6GPC8"/>
<dbReference type="Proteomes" id="UP001144471">
    <property type="component" value="Unassembled WGS sequence"/>
</dbReference>
<feature type="transmembrane region" description="Helical" evidence="1">
    <location>
        <begin position="66"/>
        <end position="87"/>
    </location>
</feature>
<dbReference type="EMBL" id="BSDY01000023">
    <property type="protein sequence ID" value="GLI57705.1"/>
    <property type="molecule type" value="Genomic_DNA"/>
</dbReference>